<comment type="subcellular location">
    <subcellularLocation>
        <location evidence="1">Endomembrane system</location>
        <topology evidence="1">Multi-pass membrane protein</topology>
    </subcellularLocation>
</comment>
<feature type="transmembrane region" description="Helical" evidence="5">
    <location>
        <begin position="50"/>
        <end position="68"/>
    </location>
</feature>
<gene>
    <name evidence="7" type="ORF">BST13_32515</name>
</gene>
<dbReference type="Pfam" id="PF02656">
    <property type="entry name" value="DUF202"/>
    <property type="match status" value="1"/>
</dbReference>
<keyword evidence="2 5" id="KW-0812">Transmembrane</keyword>
<evidence type="ECO:0000313" key="8">
    <source>
        <dbReference type="Proteomes" id="UP000192448"/>
    </source>
</evidence>
<name>A0A1X0A7N7_9MYCO</name>
<evidence type="ECO:0000259" key="6">
    <source>
        <dbReference type="Pfam" id="PF02656"/>
    </source>
</evidence>
<dbReference type="Proteomes" id="UP000192448">
    <property type="component" value="Unassembled WGS sequence"/>
</dbReference>
<dbReference type="EMBL" id="MVHF01000051">
    <property type="protein sequence ID" value="ORA26043.1"/>
    <property type="molecule type" value="Genomic_DNA"/>
</dbReference>
<evidence type="ECO:0000256" key="4">
    <source>
        <dbReference type="ARBA" id="ARBA00023136"/>
    </source>
</evidence>
<dbReference type="InterPro" id="IPR003807">
    <property type="entry name" value="DUF202"/>
</dbReference>
<accession>A0A1X0A7N7</accession>
<evidence type="ECO:0000256" key="2">
    <source>
        <dbReference type="ARBA" id="ARBA00022692"/>
    </source>
</evidence>
<protein>
    <recommendedName>
        <fullName evidence="6">DUF202 domain-containing protein</fullName>
    </recommendedName>
</protein>
<proteinExistence type="predicted"/>
<reference evidence="7 8" key="1">
    <citation type="submission" date="2017-02" db="EMBL/GenBank/DDBJ databases">
        <title>The new phylogeny of genus Mycobacterium.</title>
        <authorList>
            <person name="Tortoli E."/>
            <person name="Trovato A."/>
            <person name="Cirillo D.M."/>
        </authorList>
    </citation>
    <scope>NUCLEOTIDE SEQUENCE [LARGE SCALE GENOMIC DNA]</scope>
    <source>
        <strain evidence="7 8">RW6</strain>
    </source>
</reference>
<evidence type="ECO:0000256" key="5">
    <source>
        <dbReference type="SAM" id="Phobius"/>
    </source>
</evidence>
<keyword evidence="8" id="KW-1185">Reference proteome</keyword>
<dbReference type="AlphaFoldDB" id="A0A1X0A7N7"/>
<feature type="domain" description="DUF202" evidence="6">
    <location>
        <begin position="12"/>
        <end position="73"/>
    </location>
</feature>
<dbReference type="OrthoDB" id="9866265at2"/>
<evidence type="ECO:0000313" key="7">
    <source>
        <dbReference type="EMBL" id="ORA26043.1"/>
    </source>
</evidence>
<keyword evidence="3 5" id="KW-1133">Transmembrane helix</keyword>
<keyword evidence="4 5" id="KW-0472">Membrane</keyword>
<organism evidence="7 8">
    <name type="scientific">Mycobacterium aquaticum</name>
    <dbReference type="NCBI Taxonomy" id="1927124"/>
    <lineage>
        <taxon>Bacteria</taxon>
        <taxon>Bacillati</taxon>
        <taxon>Actinomycetota</taxon>
        <taxon>Actinomycetes</taxon>
        <taxon>Mycobacteriales</taxon>
        <taxon>Mycobacteriaceae</taxon>
        <taxon>Mycobacterium</taxon>
    </lineage>
</organism>
<dbReference type="GO" id="GO:0012505">
    <property type="term" value="C:endomembrane system"/>
    <property type="evidence" value="ECO:0007669"/>
    <property type="project" value="UniProtKB-SubCell"/>
</dbReference>
<evidence type="ECO:0000256" key="1">
    <source>
        <dbReference type="ARBA" id="ARBA00004127"/>
    </source>
</evidence>
<comment type="caution">
    <text evidence="7">The sequence shown here is derived from an EMBL/GenBank/DDBJ whole genome shotgun (WGS) entry which is preliminary data.</text>
</comment>
<evidence type="ECO:0000256" key="3">
    <source>
        <dbReference type="ARBA" id="ARBA00022989"/>
    </source>
</evidence>
<sequence length="77" mass="8126">MTPRPGCDYATALATERTFLARQGMTLGLLVGAVAAQCLFATWLPLLGCVLSVALAAMAILMSAADVIRWRRIGKCG</sequence>